<protein>
    <recommendedName>
        <fullName evidence="4">Periplasmic heavy metal sensor</fullName>
    </recommendedName>
</protein>
<gene>
    <name evidence="2" type="ORF">EPJ80_06545</name>
</gene>
<sequence>MFKKFLTTIILSMLVVSSIFAQPPTPPAENGYAPMPPTHRHRKMPRGDIYGLCRMAGINLSEQQINDINKTNYDYESKIREAEYRKRGIDYKFEFEREKADIDLKTIKDLINQRKDIEKEIDYLRIEREVSIFNVLTAEQKEQINRIRYYR</sequence>
<dbReference type="EMBL" id="SAXT01000004">
    <property type="protein sequence ID" value="TXJ12439.1"/>
    <property type="molecule type" value="Genomic_DNA"/>
</dbReference>
<evidence type="ECO:0008006" key="4">
    <source>
        <dbReference type="Google" id="ProtNLM"/>
    </source>
</evidence>
<evidence type="ECO:0000313" key="2">
    <source>
        <dbReference type="EMBL" id="TXJ12439.1"/>
    </source>
</evidence>
<dbReference type="Proteomes" id="UP000325116">
    <property type="component" value="Unassembled WGS sequence"/>
</dbReference>
<accession>A0A5C8CGT5</accession>
<proteinExistence type="predicted"/>
<dbReference type="AlphaFoldDB" id="A0A5C8CGT5"/>
<dbReference type="Gene3D" id="1.20.120.1490">
    <property type="match status" value="1"/>
</dbReference>
<feature type="chain" id="PRO_5022980432" description="Periplasmic heavy metal sensor" evidence="1">
    <location>
        <begin position="22"/>
        <end position="151"/>
    </location>
</feature>
<dbReference type="RefSeq" id="WP_147758369.1">
    <property type="nucleotide sequence ID" value="NZ_SAXT01000004.1"/>
</dbReference>
<name>A0A5C8CGT5_9SPIR</name>
<keyword evidence="1" id="KW-0732">Signal</keyword>
<comment type="caution">
    <text evidence="2">The sequence shown here is derived from an EMBL/GenBank/DDBJ whole genome shotgun (WGS) entry which is preliminary data.</text>
</comment>
<organism evidence="2 3">
    <name type="scientific">Brachyspira aalborgi</name>
    <dbReference type="NCBI Taxonomy" id="29522"/>
    <lineage>
        <taxon>Bacteria</taxon>
        <taxon>Pseudomonadati</taxon>
        <taxon>Spirochaetota</taxon>
        <taxon>Spirochaetia</taxon>
        <taxon>Brachyspirales</taxon>
        <taxon>Brachyspiraceae</taxon>
        <taxon>Brachyspira</taxon>
    </lineage>
</organism>
<evidence type="ECO:0000313" key="3">
    <source>
        <dbReference type="Proteomes" id="UP000325116"/>
    </source>
</evidence>
<evidence type="ECO:0000256" key="1">
    <source>
        <dbReference type="SAM" id="SignalP"/>
    </source>
</evidence>
<feature type="signal peptide" evidence="1">
    <location>
        <begin position="1"/>
        <end position="21"/>
    </location>
</feature>
<reference evidence="2 3" key="1">
    <citation type="journal article" date="1992" name="Lakartidningen">
        <title>[Penicillin V and not amoxicillin is the first choice preparation in acute otitis].</title>
        <authorList>
            <person name="Kamme C."/>
            <person name="Lundgren K."/>
            <person name="Prellner K."/>
        </authorList>
    </citation>
    <scope>NUCLEOTIDE SEQUENCE [LARGE SCALE GENOMIC DNA]</scope>
    <source>
        <strain evidence="2 3">W1</strain>
    </source>
</reference>